<gene>
    <name evidence="3" type="ORF">E3T27_05785</name>
</gene>
<dbReference type="Gene3D" id="3.90.1200.10">
    <property type="match status" value="1"/>
</dbReference>
<protein>
    <submittedName>
        <fullName evidence="3">Aminoglycoside phosphotransferase family protein</fullName>
    </submittedName>
</protein>
<reference evidence="3 4" key="1">
    <citation type="submission" date="2019-03" db="EMBL/GenBank/DDBJ databases">
        <title>Genomics of glacier-inhabiting Cryobacterium strains.</title>
        <authorList>
            <person name="Liu Q."/>
            <person name="Xin Y.-H."/>
        </authorList>
    </citation>
    <scope>NUCLEOTIDE SEQUENCE [LARGE SCALE GENOMIC DNA]</scope>
    <source>
        <strain evidence="3 4">TMT1-1</strain>
    </source>
</reference>
<name>A0A4R8ZJ40_9MICO</name>
<organism evidence="3 4">
    <name type="scientific">Cryobacterium lyxosi</name>
    <dbReference type="NCBI Taxonomy" id="1259228"/>
    <lineage>
        <taxon>Bacteria</taxon>
        <taxon>Bacillati</taxon>
        <taxon>Actinomycetota</taxon>
        <taxon>Actinomycetes</taxon>
        <taxon>Micrococcales</taxon>
        <taxon>Microbacteriaceae</taxon>
        <taxon>Cryobacterium</taxon>
    </lineage>
</organism>
<comment type="caution">
    <text evidence="3">The sequence shown here is derived from an EMBL/GenBank/DDBJ whole genome shotgun (WGS) entry which is preliminary data.</text>
</comment>
<dbReference type="SUPFAM" id="SSF56112">
    <property type="entry name" value="Protein kinase-like (PK-like)"/>
    <property type="match status" value="1"/>
</dbReference>
<feature type="domain" description="Aminoglycoside phosphotransferase" evidence="2">
    <location>
        <begin position="162"/>
        <end position="371"/>
    </location>
</feature>
<evidence type="ECO:0000256" key="1">
    <source>
        <dbReference type="SAM" id="MobiDB-lite"/>
    </source>
</evidence>
<proteinExistence type="predicted"/>
<dbReference type="EMBL" id="SOGT01000006">
    <property type="protein sequence ID" value="TFD27274.1"/>
    <property type="molecule type" value="Genomic_DNA"/>
</dbReference>
<dbReference type="GO" id="GO:0016740">
    <property type="term" value="F:transferase activity"/>
    <property type="evidence" value="ECO:0007669"/>
    <property type="project" value="UniProtKB-KW"/>
</dbReference>
<evidence type="ECO:0000259" key="2">
    <source>
        <dbReference type="Pfam" id="PF01636"/>
    </source>
</evidence>
<dbReference type="RefSeq" id="WP_134571881.1">
    <property type="nucleotide sequence ID" value="NZ_SOGT01000006.1"/>
</dbReference>
<keyword evidence="4" id="KW-1185">Reference proteome</keyword>
<dbReference type="AlphaFoldDB" id="A0A4R8ZJ40"/>
<evidence type="ECO:0000313" key="4">
    <source>
        <dbReference type="Proteomes" id="UP000298424"/>
    </source>
</evidence>
<evidence type="ECO:0000313" key="3">
    <source>
        <dbReference type="EMBL" id="TFD27274.1"/>
    </source>
</evidence>
<accession>A0A4R8ZJ40</accession>
<sequence length="421" mass="45662">MTIAAGTSPPPNGRVTARSHAAEQDLISRDPRVAALRLVFNDDEELSTALNRPAHVTRIRYKPASSVVITYSSDRFAEPHDRWGDHGWLASYVDDSKVSKSLLNARRGNATAARVEGIRGTVHGTASADRRLTGTLARLDQACPQLTETSTLLRHNPHRRLLLRTLGATDLVVKVTPRTHRASVDQQFRQVEFLDHLTSEGIPVVRLWHPGGLRDVVAGQWWGTGDLAAVQSTDAAGAAGQALAALHSLRLARGQFAIGARNADPTLAESESARAAGAIAVVLPEFAQRAHRLAQAINDRRAASDRPSDPVLTHGDFSPDQVLVRPGEIRLIDFDRVGWSDPERDLGSFAAAAIILRSPDLAVALFDGYVGAGGELRPDAINDWLAHSLLSRAIDPFRYRAPDWVGDVERILTAAEQVLES</sequence>
<dbReference type="Proteomes" id="UP000298424">
    <property type="component" value="Unassembled WGS sequence"/>
</dbReference>
<dbReference type="Pfam" id="PF01636">
    <property type="entry name" value="APH"/>
    <property type="match status" value="1"/>
</dbReference>
<dbReference type="InterPro" id="IPR002575">
    <property type="entry name" value="Aminoglycoside_PTrfase"/>
</dbReference>
<dbReference type="OrthoDB" id="581471at2"/>
<feature type="region of interest" description="Disordered" evidence="1">
    <location>
        <begin position="1"/>
        <end position="23"/>
    </location>
</feature>
<keyword evidence="3" id="KW-0808">Transferase</keyword>
<dbReference type="InterPro" id="IPR011009">
    <property type="entry name" value="Kinase-like_dom_sf"/>
</dbReference>